<dbReference type="InterPro" id="IPR034197">
    <property type="entry name" value="Peptidases_S8_3"/>
</dbReference>
<accession>A0A803LIX1</accession>
<dbReference type="InterPro" id="IPR037045">
    <property type="entry name" value="S8pro/Inhibitor_I9_sf"/>
</dbReference>
<name>A0A803LIX1_CHEQI</name>
<dbReference type="InterPro" id="IPR000209">
    <property type="entry name" value="Peptidase_S8/S53_dom"/>
</dbReference>
<dbReference type="PROSITE" id="PS00137">
    <property type="entry name" value="SUBTILASE_HIS"/>
    <property type="match status" value="1"/>
</dbReference>
<dbReference type="Pfam" id="PF17766">
    <property type="entry name" value="fn3_6"/>
    <property type="match status" value="1"/>
</dbReference>
<dbReference type="InterPro" id="IPR023828">
    <property type="entry name" value="Peptidase_S8_Ser-AS"/>
</dbReference>
<keyword evidence="4 7" id="KW-0378">Hydrolase</keyword>
<feature type="domain" description="Subtilisin-like protease fibronectin type-III" evidence="12">
    <location>
        <begin position="668"/>
        <end position="765"/>
    </location>
</feature>
<keyword evidence="2 7" id="KW-0645">Protease</keyword>
<dbReference type="CDD" id="cd02120">
    <property type="entry name" value="PA_subtilisin_like"/>
    <property type="match status" value="1"/>
</dbReference>
<dbReference type="InterPro" id="IPR045051">
    <property type="entry name" value="SBT"/>
</dbReference>
<dbReference type="PRINTS" id="PR00723">
    <property type="entry name" value="SUBTILISIN"/>
</dbReference>
<evidence type="ECO:0000256" key="8">
    <source>
        <dbReference type="SAM" id="SignalP"/>
    </source>
</evidence>
<evidence type="ECO:0000256" key="2">
    <source>
        <dbReference type="ARBA" id="ARBA00022670"/>
    </source>
</evidence>
<protein>
    <submittedName>
        <fullName evidence="13">Uncharacterized protein</fullName>
    </submittedName>
</protein>
<evidence type="ECO:0000256" key="4">
    <source>
        <dbReference type="ARBA" id="ARBA00022801"/>
    </source>
</evidence>
<sequence length="770" mass="82263">MIMNISLSFLFFYFVFFLSLHYKESDATTAPPQNGNVYIVYMGANKNSHDMLLSSLLRRNKKALVHSYKNGFSGFAARLSDSEASQLSKQPGVVSMFPDPMLQLHTTRSWDFLQYETSVLIDSQPRFNAVPVSASKGSDTIIGILDTGIWPESESFSDEGMDPIPSRWKGKCMVGQNFTTSDCNKKLIGARYYKDEDSKSRMQSPRDELGHGTHVASTAAGVSVANASYYGLANGAAKGGSPTSHIAMYRVCFSDGCPGSAILAAFDDAIADGVDMLSLSLGASSSFAPEFSTDPIAIGAFHAVQKGITVLCSAGNDGPSAQSVVNVAPWILTVAATTIDRDLESDIVLGNNKVIKGESINFSELEESPKYPLISGSAAKTKSATEVDARNCYPNSIDAEMIKGKVVLCQHADNSIYSPRMKLTGVMKSGGVGIIIVNDKTRLVASNSGSFPMTVITSKDGAEILAYINSSENSVATILATKTIPTYKPAPTVAYFSARGPAAGLKNLLKPDIAAPGVNILAAWIANDKSKETTPEGREPPRFNLLSGTSMACPHVAGIAANIKSQNPSWSPAAIRSAIITSAIQINNLKEPITTQTGENATPYDYGAGEVSPTGGIQPGLVYDIDPADYLQFLCYYGYDISAIKLIAAELPSGFACPKNSSKDMISNMNYPSIAISMNATTEPVTVKRTVTNVDTDEATTYTVTIDKPAGLEVNVSPNELKFTANAKKLNYEVTFSPSSSAKGDLFGAITWTNKKYKVRSPFVVNRSGV</sequence>
<dbReference type="KEGG" id="cqi:110721694"/>
<dbReference type="Gene3D" id="3.40.50.200">
    <property type="entry name" value="Peptidase S8/S53 domain"/>
    <property type="match status" value="1"/>
</dbReference>
<dbReference type="Pfam" id="PF00082">
    <property type="entry name" value="Peptidase_S8"/>
    <property type="match status" value="1"/>
</dbReference>
<evidence type="ECO:0000259" key="12">
    <source>
        <dbReference type="Pfam" id="PF17766"/>
    </source>
</evidence>
<dbReference type="Pfam" id="PF02225">
    <property type="entry name" value="PA"/>
    <property type="match status" value="1"/>
</dbReference>
<dbReference type="EnsemblPlants" id="AUR62013918-RA">
    <property type="protein sequence ID" value="AUR62013918-RA:cds"/>
    <property type="gene ID" value="AUR62013918"/>
</dbReference>
<keyword evidence="14" id="KW-1185">Reference proteome</keyword>
<dbReference type="SUPFAM" id="SSF52743">
    <property type="entry name" value="Subtilisin-like"/>
    <property type="match status" value="1"/>
</dbReference>
<feature type="active site" description="Charge relay system" evidence="6 7">
    <location>
        <position position="211"/>
    </location>
</feature>
<dbReference type="Gramene" id="AUR62013918-RA">
    <property type="protein sequence ID" value="AUR62013918-RA:cds"/>
    <property type="gene ID" value="AUR62013918"/>
</dbReference>
<dbReference type="PROSITE" id="PS51892">
    <property type="entry name" value="SUBTILASE"/>
    <property type="match status" value="1"/>
</dbReference>
<dbReference type="OrthoDB" id="10256524at2759"/>
<feature type="active site" description="Charge relay system" evidence="6 7">
    <location>
        <position position="146"/>
    </location>
</feature>
<evidence type="ECO:0000256" key="5">
    <source>
        <dbReference type="ARBA" id="ARBA00022825"/>
    </source>
</evidence>
<comment type="similarity">
    <text evidence="1 7">Belongs to the peptidase S8 family.</text>
</comment>
<reference evidence="13" key="1">
    <citation type="journal article" date="2017" name="Nature">
        <title>The genome of Chenopodium quinoa.</title>
        <authorList>
            <person name="Jarvis D.E."/>
            <person name="Ho Y.S."/>
            <person name="Lightfoot D.J."/>
            <person name="Schmoeckel S.M."/>
            <person name="Li B."/>
            <person name="Borm T.J.A."/>
            <person name="Ohyanagi H."/>
            <person name="Mineta K."/>
            <person name="Michell C.T."/>
            <person name="Saber N."/>
            <person name="Kharbatia N.M."/>
            <person name="Rupper R.R."/>
            <person name="Sharp A.R."/>
            <person name="Dally N."/>
            <person name="Boughton B.A."/>
            <person name="Woo Y.H."/>
            <person name="Gao G."/>
            <person name="Schijlen E.G.W.M."/>
            <person name="Guo X."/>
            <person name="Momin A.A."/>
            <person name="Negrao S."/>
            <person name="Al-Babili S."/>
            <person name="Gehring C."/>
            <person name="Roessner U."/>
            <person name="Jung C."/>
            <person name="Murphy K."/>
            <person name="Arold S.T."/>
            <person name="Gojobori T."/>
            <person name="van der Linden C.G."/>
            <person name="van Loo E.N."/>
            <person name="Jellen E.N."/>
            <person name="Maughan P.J."/>
            <person name="Tester M."/>
        </authorList>
    </citation>
    <scope>NUCLEOTIDE SEQUENCE [LARGE SCALE GENOMIC DNA]</scope>
    <source>
        <strain evidence="13">cv. PI 614886</strain>
    </source>
</reference>
<keyword evidence="3 8" id="KW-0732">Signal</keyword>
<feature type="chain" id="PRO_5030765173" evidence="8">
    <location>
        <begin position="26"/>
        <end position="770"/>
    </location>
</feature>
<dbReference type="InterPro" id="IPR010259">
    <property type="entry name" value="S8pro/Inhibitor_I9"/>
</dbReference>
<evidence type="ECO:0000313" key="13">
    <source>
        <dbReference type="EnsemblPlants" id="AUR62013918-RA:cds"/>
    </source>
</evidence>
<evidence type="ECO:0000259" key="11">
    <source>
        <dbReference type="Pfam" id="PF05922"/>
    </source>
</evidence>
<dbReference type="CDD" id="cd04852">
    <property type="entry name" value="Peptidases_S8_3"/>
    <property type="match status" value="1"/>
</dbReference>
<dbReference type="PROSITE" id="PS00138">
    <property type="entry name" value="SUBTILASE_SER"/>
    <property type="match status" value="1"/>
</dbReference>
<dbReference type="Gene3D" id="3.50.30.30">
    <property type="match status" value="1"/>
</dbReference>
<evidence type="ECO:0000313" key="14">
    <source>
        <dbReference type="Proteomes" id="UP000596660"/>
    </source>
</evidence>
<dbReference type="Gene3D" id="2.60.40.2310">
    <property type="match status" value="1"/>
</dbReference>
<evidence type="ECO:0000256" key="1">
    <source>
        <dbReference type="ARBA" id="ARBA00011073"/>
    </source>
</evidence>
<dbReference type="Proteomes" id="UP000596660">
    <property type="component" value="Unplaced"/>
</dbReference>
<dbReference type="FunFam" id="3.40.50.200:FF:000006">
    <property type="entry name" value="Subtilisin-like protease SBT1.5"/>
    <property type="match status" value="1"/>
</dbReference>
<feature type="signal peptide" evidence="8">
    <location>
        <begin position="1"/>
        <end position="25"/>
    </location>
</feature>
<reference evidence="13" key="2">
    <citation type="submission" date="2021-03" db="UniProtKB">
        <authorList>
            <consortium name="EnsemblPlants"/>
        </authorList>
    </citation>
    <scope>IDENTIFICATION</scope>
</reference>
<dbReference type="PANTHER" id="PTHR10795">
    <property type="entry name" value="PROPROTEIN CONVERTASE SUBTILISIN/KEXIN"/>
    <property type="match status" value="1"/>
</dbReference>
<dbReference type="FunFam" id="3.50.30.30:FF:000005">
    <property type="entry name" value="subtilisin-like protease SBT1.5"/>
    <property type="match status" value="1"/>
</dbReference>
<evidence type="ECO:0000256" key="7">
    <source>
        <dbReference type="PROSITE-ProRule" id="PRU01240"/>
    </source>
</evidence>
<dbReference type="OMA" id="VHTYKHG"/>
<dbReference type="InterPro" id="IPR022398">
    <property type="entry name" value="Peptidase_S8_His-AS"/>
</dbReference>
<dbReference type="GO" id="GO:0006508">
    <property type="term" value="P:proteolysis"/>
    <property type="evidence" value="ECO:0007669"/>
    <property type="project" value="UniProtKB-KW"/>
</dbReference>
<feature type="domain" description="PA" evidence="10">
    <location>
        <begin position="388"/>
        <end position="464"/>
    </location>
</feature>
<dbReference type="InterPro" id="IPR041469">
    <property type="entry name" value="Subtilisin-like_FN3"/>
</dbReference>
<dbReference type="Pfam" id="PF05922">
    <property type="entry name" value="Inhibitor_I9"/>
    <property type="match status" value="1"/>
</dbReference>
<evidence type="ECO:0000256" key="6">
    <source>
        <dbReference type="PIRSR" id="PIRSR615500-1"/>
    </source>
</evidence>
<evidence type="ECO:0000259" key="10">
    <source>
        <dbReference type="Pfam" id="PF02225"/>
    </source>
</evidence>
<keyword evidence="5 7" id="KW-0720">Serine protease</keyword>
<dbReference type="InterPro" id="IPR015500">
    <property type="entry name" value="Peptidase_S8_subtilisin-rel"/>
</dbReference>
<feature type="domain" description="Peptidase S8/S53" evidence="9">
    <location>
        <begin position="137"/>
        <end position="609"/>
    </location>
</feature>
<dbReference type="InterPro" id="IPR003137">
    <property type="entry name" value="PA_domain"/>
</dbReference>
<feature type="active site" description="Charge relay system" evidence="6 7">
    <location>
        <position position="550"/>
    </location>
</feature>
<feature type="domain" description="Inhibitor I9" evidence="11">
    <location>
        <begin position="37"/>
        <end position="105"/>
    </location>
</feature>
<dbReference type="AlphaFoldDB" id="A0A803LIX1"/>
<evidence type="ECO:0000256" key="3">
    <source>
        <dbReference type="ARBA" id="ARBA00022729"/>
    </source>
</evidence>
<proteinExistence type="inferred from homology"/>
<dbReference type="Gene3D" id="3.30.70.80">
    <property type="entry name" value="Peptidase S8 propeptide/proteinase inhibitor I9"/>
    <property type="match status" value="1"/>
</dbReference>
<dbReference type="GO" id="GO:0004252">
    <property type="term" value="F:serine-type endopeptidase activity"/>
    <property type="evidence" value="ECO:0007669"/>
    <property type="project" value="UniProtKB-UniRule"/>
</dbReference>
<evidence type="ECO:0000259" key="9">
    <source>
        <dbReference type="Pfam" id="PF00082"/>
    </source>
</evidence>
<dbReference type="InterPro" id="IPR036852">
    <property type="entry name" value="Peptidase_S8/S53_dom_sf"/>
</dbReference>
<gene>
    <name evidence="13" type="primary">LOC110735197</name>
</gene>
<organism evidence="13 14">
    <name type="scientific">Chenopodium quinoa</name>
    <name type="common">Quinoa</name>
    <dbReference type="NCBI Taxonomy" id="63459"/>
    <lineage>
        <taxon>Eukaryota</taxon>
        <taxon>Viridiplantae</taxon>
        <taxon>Streptophyta</taxon>
        <taxon>Embryophyta</taxon>
        <taxon>Tracheophyta</taxon>
        <taxon>Spermatophyta</taxon>
        <taxon>Magnoliopsida</taxon>
        <taxon>eudicotyledons</taxon>
        <taxon>Gunneridae</taxon>
        <taxon>Pentapetalae</taxon>
        <taxon>Caryophyllales</taxon>
        <taxon>Chenopodiaceae</taxon>
        <taxon>Chenopodioideae</taxon>
        <taxon>Atripliceae</taxon>
        <taxon>Chenopodium</taxon>
    </lineage>
</organism>